<organism evidence="7 8">
    <name type="scientific">Edaphochlamys debaryana</name>
    <dbReference type="NCBI Taxonomy" id="47281"/>
    <lineage>
        <taxon>Eukaryota</taxon>
        <taxon>Viridiplantae</taxon>
        <taxon>Chlorophyta</taxon>
        <taxon>core chlorophytes</taxon>
        <taxon>Chlorophyceae</taxon>
        <taxon>CS clade</taxon>
        <taxon>Chlamydomonadales</taxon>
        <taxon>Chlamydomonadales incertae sedis</taxon>
        <taxon>Edaphochlamys</taxon>
    </lineage>
</organism>
<accession>A0A836C1U0</accession>
<reference evidence="7" key="1">
    <citation type="journal article" date="2020" name="bioRxiv">
        <title>Comparative genomics of Chlamydomonas.</title>
        <authorList>
            <person name="Craig R.J."/>
            <person name="Hasan A.R."/>
            <person name="Ness R.W."/>
            <person name="Keightley P.D."/>
        </authorList>
    </citation>
    <scope>NUCLEOTIDE SEQUENCE</scope>
    <source>
        <strain evidence="7">CCAP 11/70</strain>
    </source>
</reference>
<comment type="caution">
    <text evidence="7">The sequence shown here is derived from an EMBL/GenBank/DDBJ whole genome shotgun (WGS) entry which is preliminary data.</text>
</comment>
<keyword evidence="1" id="KW-0479">Metal-binding</keyword>
<dbReference type="PROSITE" id="PS50865">
    <property type="entry name" value="ZF_MYND_2"/>
    <property type="match status" value="1"/>
</dbReference>
<sequence>MKAVRAPLCGERWPGWAGGGGCVSPKGLAASLTLKEPISDLRAGPCARLAAMALGLAALRALEAGGAEAGGVEAGGAEAGGGGGGAACPCMDRRMRSGSALADPLQALAAALDPTLPGPVRPVMAAQLLLRVGFTVASSGGDQWGDAAAAAASGAAGGSQEPAPLPLMPASDRGKVGPTAFLTGQFMLARNLHNGPWPGIVSDTWRLAAALLRDKAECTTGAWAAGTGTWLFPAAAPRLVAAALAGGALPLLERLLRRAGDGLGELQAFHLSVCSGELTWRRVLPLLAYGEPLQALHFDICPTVHTWCRALPLLAYGEPLQASALLATATKLLRRTEPRALLMWVGSDEARLGLAPVLELLNTAIRPWRSDGPSPPALRRLALVLSLALPEWLPELWRLIRAVALDAAADWGVVSPLLRVLLVHSFEVPTPLDAPQLAAAAAGSGASGSSGSGTARSGGSSGSGTARSGGSSGTAGSGGSGSSASGGGSPGGLVWPPPGLPLAEVVGAARGVLQRRGSDAKPWMPLYHTAWMAAWRVALTWPEEVLALDAAGSPFAWRSEGVRAVAAVLQRERGVQGIAEILRDLGALLGWTACGDGSLGAGQGSMQVVAKNGGVLAFDAAAMMVPLEEARRRLGLPPACANPACANLAGDSEAGLRLRQCGACGRASYCSREGQTAHWRSGHKEACGRASGGGEQQQG</sequence>
<evidence type="ECO:0000313" key="7">
    <source>
        <dbReference type="EMBL" id="KAG2495879.1"/>
    </source>
</evidence>
<evidence type="ECO:0000256" key="1">
    <source>
        <dbReference type="ARBA" id="ARBA00022723"/>
    </source>
</evidence>
<feature type="compositionally biased region" description="Low complexity" evidence="5">
    <location>
        <begin position="452"/>
        <end position="469"/>
    </location>
</feature>
<dbReference type="Pfam" id="PF01753">
    <property type="entry name" value="zf-MYND"/>
    <property type="match status" value="1"/>
</dbReference>
<evidence type="ECO:0000256" key="2">
    <source>
        <dbReference type="ARBA" id="ARBA00022771"/>
    </source>
</evidence>
<dbReference type="InterPro" id="IPR002893">
    <property type="entry name" value="Znf_MYND"/>
</dbReference>
<dbReference type="SUPFAM" id="SSF144232">
    <property type="entry name" value="HIT/MYND zinc finger-like"/>
    <property type="match status" value="1"/>
</dbReference>
<proteinExistence type="predicted"/>
<dbReference type="GO" id="GO:0008270">
    <property type="term" value="F:zinc ion binding"/>
    <property type="evidence" value="ECO:0007669"/>
    <property type="project" value="UniProtKB-KW"/>
</dbReference>
<keyword evidence="8" id="KW-1185">Reference proteome</keyword>
<feature type="compositionally biased region" description="Gly residues" evidence="5">
    <location>
        <begin position="470"/>
        <end position="491"/>
    </location>
</feature>
<gene>
    <name evidence="7" type="ORF">HYH03_006117</name>
</gene>
<name>A0A836C1U0_9CHLO</name>
<dbReference type="AlphaFoldDB" id="A0A836C1U0"/>
<dbReference type="Gene3D" id="6.10.140.2220">
    <property type="match status" value="1"/>
</dbReference>
<keyword evidence="2 4" id="KW-0863">Zinc-finger</keyword>
<feature type="region of interest" description="Disordered" evidence="5">
    <location>
        <begin position="442"/>
        <end position="494"/>
    </location>
</feature>
<evidence type="ECO:0000256" key="3">
    <source>
        <dbReference type="ARBA" id="ARBA00022833"/>
    </source>
</evidence>
<evidence type="ECO:0000259" key="6">
    <source>
        <dbReference type="PROSITE" id="PS50865"/>
    </source>
</evidence>
<evidence type="ECO:0000256" key="5">
    <source>
        <dbReference type="SAM" id="MobiDB-lite"/>
    </source>
</evidence>
<evidence type="ECO:0000313" key="8">
    <source>
        <dbReference type="Proteomes" id="UP000612055"/>
    </source>
</evidence>
<protein>
    <recommendedName>
        <fullName evidence="6">MYND-type domain-containing protein</fullName>
    </recommendedName>
</protein>
<dbReference type="EMBL" id="JAEHOE010000022">
    <property type="protein sequence ID" value="KAG2495879.1"/>
    <property type="molecule type" value="Genomic_DNA"/>
</dbReference>
<dbReference type="Proteomes" id="UP000612055">
    <property type="component" value="Unassembled WGS sequence"/>
</dbReference>
<keyword evidence="3" id="KW-0862">Zinc</keyword>
<feature type="domain" description="MYND-type" evidence="6">
    <location>
        <begin position="642"/>
        <end position="687"/>
    </location>
</feature>
<evidence type="ECO:0000256" key="4">
    <source>
        <dbReference type="PROSITE-ProRule" id="PRU00134"/>
    </source>
</evidence>